<accession>A0A0F9TLN4</accession>
<evidence type="ECO:0000313" key="1">
    <source>
        <dbReference type="EMBL" id="KKN75802.1"/>
    </source>
</evidence>
<protein>
    <submittedName>
        <fullName evidence="1">Uncharacterized protein</fullName>
    </submittedName>
</protein>
<dbReference type="AlphaFoldDB" id="A0A0F9TLN4"/>
<reference evidence="1" key="1">
    <citation type="journal article" date="2015" name="Nature">
        <title>Complex archaea that bridge the gap between prokaryotes and eukaryotes.</title>
        <authorList>
            <person name="Spang A."/>
            <person name="Saw J.H."/>
            <person name="Jorgensen S.L."/>
            <person name="Zaremba-Niedzwiedzka K."/>
            <person name="Martijn J."/>
            <person name="Lind A.E."/>
            <person name="van Eijk R."/>
            <person name="Schleper C."/>
            <person name="Guy L."/>
            <person name="Ettema T.J."/>
        </authorList>
    </citation>
    <scope>NUCLEOTIDE SEQUENCE</scope>
</reference>
<sequence length="68" mass="7084">MDLKPLLVPAGSDTEVQLNDGGIFGADATFNFNKTTKTLTAQELEVTNDANVGATCTVKRLLAGGVTE</sequence>
<dbReference type="EMBL" id="LAZR01000303">
    <property type="protein sequence ID" value="KKN75802.1"/>
    <property type="molecule type" value="Genomic_DNA"/>
</dbReference>
<organism evidence="1">
    <name type="scientific">marine sediment metagenome</name>
    <dbReference type="NCBI Taxonomy" id="412755"/>
    <lineage>
        <taxon>unclassified sequences</taxon>
        <taxon>metagenomes</taxon>
        <taxon>ecological metagenomes</taxon>
    </lineage>
</organism>
<name>A0A0F9TLN4_9ZZZZ</name>
<gene>
    <name evidence="1" type="ORF">LCGC14_0376780</name>
</gene>
<proteinExistence type="predicted"/>
<comment type="caution">
    <text evidence="1">The sequence shown here is derived from an EMBL/GenBank/DDBJ whole genome shotgun (WGS) entry which is preliminary data.</text>
</comment>